<dbReference type="Proteomes" id="UP000248480">
    <property type="component" value="Unplaced"/>
</dbReference>
<dbReference type="CTD" id="388946"/>
<keyword evidence="2" id="KW-1133">Transmembrane helix</keyword>
<dbReference type="PANTHER" id="PTHR36691">
    <property type="entry name" value="TRANSMEMBRANE PROTEIN 247"/>
    <property type="match status" value="1"/>
</dbReference>
<keyword evidence="3" id="KW-1185">Reference proteome</keyword>
<dbReference type="KEGG" id="tmu:101355745"/>
<gene>
    <name evidence="4" type="primary">TMEM247</name>
</gene>
<feature type="region of interest" description="Disordered" evidence="1">
    <location>
        <begin position="1"/>
        <end position="96"/>
    </location>
</feature>
<name>A0A2Y9R4R7_TRIMA</name>
<feature type="compositionally biased region" description="Basic and acidic residues" evidence="1">
    <location>
        <begin position="1"/>
        <end position="10"/>
    </location>
</feature>
<reference evidence="4" key="1">
    <citation type="submission" date="2025-08" db="UniProtKB">
        <authorList>
            <consortium name="RefSeq"/>
        </authorList>
    </citation>
    <scope>IDENTIFICATION</scope>
</reference>
<organism evidence="3 4">
    <name type="scientific">Trichechus manatus latirostris</name>
    <name type="common">Florida manatee</name>
    <dbReference type="NCBI Taxonomy" id="127582"/>
    <lineage>
        <taxon>Eukaryota</taxon>
        <taxon>Metazoa</taxon>
        <taxon>Chordata</taxon>
        <taxon>Craniata</taxon>
        <taxon>Vertebrata</taxon>
        <taxon>Euteleostomi</taxon>
        <taxon>Mammalia</taxon>
        <taxon>Eutheria</taxon>
        <taxon>Afrotheria</taxon>
        <taxon>Sirenia</taxon>
        <taxon>Trichechidae</taxon>
        <taxon>Trichechus</taxon>
    </lineage>
</organism>
<dbReference type="FunCoup" id="A0A2Y9R4R7">
    <property type="interactions" value="131"/>
</dbReference>
<sequence length="321" mass="36472">MTTEDREVMEARGAGESCPTFPKMAPGDPIAEGKSKASLEADPPKPDSSYEEMETCEERGCQGPPKPLPLKAGPTTKGQAGDGPQLAELPPEPGTKRPVEIELEKMRMEFELTRLKYVHEENQRQRQHEEVMEQLQQQAAPRLFSGGLQDLLLPQNQFAMFLYCFIFIHIVYVTKEMVVFLFSKHYLFCIAAILLYLIKTLWPYFQVPLVSPSLGIPILGCHQDMIEISCHPVFLLPSWNLFPSCRASLQSEPSPREDLAFNHLNFSVKKNVQASCTKPEFSLWTKMLCPEDFIFDLACKELGSHHSHNKKKAETEKEQLF</sequence>
<dbReference type="GO" id="GO:0005783">
    <property type="term" value="C:endoplasmic reticulum"/>
    <property type="evidence" value="ECO:0007669"/>
    <property type="project" value="TreeGrafter"/>
</dbReference>
<keyword evidence="2 4" id="KW-0812">Transmembrane</keyword>
<dbReference type="InterPro" id="IPR029200">
    <property type="entry name" value="TMEM247"/>
</dbReference>
<keyword evidence="2" id="KW-0472">Membrane</keyword>
<dbReference type="GeneID" id="101355745"/>
<evidence type="ECO:0000313" key="4">
    <source>
        <dbReference type="RefSeq" id="XP_023590470.1"/>
    </source>
</evidence>
<feature type="compositionally biased region" description="Basic and acidic residues" evidence="1">
    <location>
        <begin position="31"/>
        <end position="45"/>
    </location>
</feature>
<protein>
    <submittedName>
        <fullName evidence="4">Transmembrane protein 247</fullName>
    </submittedName>
</protein>
<accession>A0A2Y9R4R7</accession>
<proteinExistence type="predicted"/>
<feature type="transmembrane region" description="Helical" evidence="2">
    <location>
        <begin position="186"/>
        <end position="205"/>
    </location>
</feature>
<dbReference type="RefSeq" id="XP_023590470.1">
    <property type="nucleotide sequence ID" value="XM_023734702.1"/>
</dbReference>
<dbReference type="Pfam" id="PF15444">
    <property type="entry name" value="TMEM247"/>
    <property type="match status" value="1"/>
</dbReference>
<feature type="transmembrane region" description="Helical" evidence="2">
    <location>
        <begin position="158"/>
        <end position="174"/>
    </location>
</feature>
<dbReference type="AlphaFoldDB" id="A0A2Y9R4R7"/>
<evidence type="ECO:0000256" key="1">
    <source>
        <dbReference type="SAM" id="MobiDB-lite"/>
    </source>
</evidence>
<dbReference type="PANTHER" id="PTHR36691:SF1">
    <property type="entry name" value="TRANSMEMBRANE PROTEIN 247"/>
    <property type="match status" value="1"/>
</dbReference>
<evidence type="ECO:0000313" key="3">
    <source>
        <dbReference type="Proteomes" id="UP000248480"/>
    </source>
</evidence>
<dbReference type="InParanoid" id="A0A2Y9R4R7"/>
<evidence type="ECO:0000256" key="2">
    <source>
        <dbReference type="SAM" id="Phobius"/>
    </source>
</evidence>
<dbReference type="STRING" id="127582.A0A2Y9R4R7"/>